<keyword evidence="3" id="KW-1185">Reference proteome</keyword>
<proteinExistence type="predicted"/>
<feature type="compositionally biased region" description="Low complexity" evidence="1">
    <location>
        <begin position="1"/>
        <end position="20"/>
    </location>
</feature>
<feature type="region of interest" description="Disordered" evidence="1">
    <location>
        <begin position="1"/>
        <end position="22"/>
    </location>
</feature>
<dbReference type="Proteomes" id="UP001165121">
    <property type="component" value="Unassembled WGS sequence"/>
</dbReference>
<reference evidence="2" key="1">
    <citation type="submission" date="2023-04" db="EMBL/GenBank/DDBJ databases">
        <title>Phytophthora fragariaefolia NBRC 109709.</title>
        <authorList>
            <person name="Ichikawa N."/>
            <person name="Sato H."/>
            <person name="Tonouchi N."/>
        </authorList>
    </citation>
    <scope>NUCLEOTIDE SEQUENCE</scope>
    <source>
        <strain evidence="2">NBRC 109709</strain>
    </source>
</reference>
<accession>A0A9W6XUF9</accession>
<name>A0A9W6XUF9_9STRA</name>
<dbReference type="EMBL" id="BSXT01002139">
    <property type="protein sequence ID" value="GMF47263.1"/>
    <property type="molecule type" value="Genomic_DNA"/>
</dbReference>
<protein>
    <submittedName>
        <fullName evidence="2">Unnamed protein product</fullName>
    </submittedName>
</protein>
<gene>
    <name evidence="2" type="ORF">Pfra01_001775300</name>
</gene>
<dbReference type="OrthoDB" id="107329at2759"/>
<evidence type="ECO:0000313" key="3">
    <source>
        <dbReference type="Proteomes" id="UP001165121"/>
    </source>
</evidence>
<organism evidence="2 3">
    <name type="scientific">Phytophthora fragariaefolia</name>
    <dbReference type="NCBI Taxonomy" id="1490495"/>
    <lineage>
        <taxon>Eukaryota</taxon>
        <taxon>Sar</taxon>
        <taxon>Stramenopiles</taxon>
        <taxon>Oomycota</taxon>
        <taxon>Peronosporomycetes</taxon>
        <taxon>Peronosporales</taxon>
        <taxon>Peronosporaceae</taxon>
        <taxon>Phytophthora</taxon>
    </lineage>
</organism>
<evidence type="ECO:0000256" key="1">
    <source>
        <dbReference type="SAM" id="MobiDB-lite"/>
    </source>
</evidence>
<comment type="caution">
    <text evidence="2">The sequence shown here is derived from an EMBL/GenBank/DDBJ whole genome shotgun (WGS) entry which is preliminary data.</text>
</comment>
<evidence type="ECO:0000313" key="2">
    <source>
        <dbReference type="EMBL" id="GMF47263.1"/>
    </source>
</evidence>
<sequence length="101" mass="10540">MSNSSNSTDSSTDTNMSDNDALSTTYLPSTRIELMTLGGFRRLECTLSSWLHAGSSTTGTMPDQGSGTSARSWGVSSLAGGIRNTLVRTFSGRSTLSGPPV</sequence>
<dbReference type="AlphaFoldDB" id="A0A9W6XUF9"/>